<dbReference type="EC" id="3.1.4.-" evidence="2"/>
<dbReference type="SUPFAM" id="SSF109604">
    <property type="entry name" value="HD-domain/PDEase-like"/>
    <property type="match status" value="1"/>
</dbReference>
<dbReference type="InterPro" id="IPR037522">
    <property type="entry name" value="HD_GYP_dom"/>
</dbReference>
<dbReference type="GO" id="GO:0016787">
    <property type="term" value="F:hydrolase activity"/>
    <property type="evidence" value="ECO:0007669"/>
    <property type="project" value="UniProtKB-KW"/>
</dbReference>
<keyword evidence="2" id="KW-0378">Hydrolase</keyword>
<accession>A0A6V8LLN3</accession>
<dbReference type="Proteomes" id="UP000494245">
    <property type="component" value="Unassembled WGS sequence"/>
</dbReference>
<evidence type="ECO:0000259" key="1">
    <source>
        <dbReference type="PROSITE" id="PS51832"/>
    </source>
</evidence>
<reference evidence="2 3" key="2">
    <citation type="submission" date="2020-05" db="EMBL/GenBank/DDBJ databases">
        <title>Draft genome sequence of Desulfovibrio sp. strainFSS-1.</title>
        <authorList>
            <person name="Shimoshige H."/>
            <person name="Kobayashi H."/>
            <person name="Maekawa T."/>
        </authorList>
    </citation>
    <scope>NUCLEOTIDE SEQUENCE [LARGE SCALE GENOMIC DNA]</scope>
    <source>
        <strain evidence="2 3">SIID29052-01</strain>
    </source>
</reference>
<feature type="domain" description="HD-GYP" evidence="1">
    <location>
        <begin position="138"/>
        <end position="337"/>
    </location>
</feature>
<dbReference type="Pfam" id="PF11871">
    <property type="entry name" value="DUF3391"/>
    <property type="match status" value="1"/>
</dbReference>
<dbReference type="Gene3D" id="1.10.3210.10">
    <property type="entry name" value="Hypothetical protein af1432"/>
    <property type="match status" value="1"/>
</dbReference>
<organism evidence="2 3">
    <name type="scientific">Fundidesulfovibrio magnetotacticus</name>
    <dbReference type="NCBI Taxonomy" id="2730080"/>
    <lineage>
        <taxon>Bacteria</taxon>
        <taxon>Pseudomonadati</taxon>
        <taxon>Thermodesulfobacteriota</taxon>
        <taxon>Desulfovibrionia</taxon>
        <taxon>Desulfovibrionales</taxon>
        <taxon>Desulfovibrionaceae</taxon>
        <taxon>Fundidesulfovibrio</taxon>
    </lineage>
</organism>
<protein>
    <submittedName>
        <fullName evidence="2">3'3'-cGAMP-specific phosphodiesterase 1</fullName>
        <ecNumber evidence="2">3.1.4.-</ecNumber>
    </submittedName>
</protein>
<evidence type="ECO:0000313" key="2">
    <source>
        <dbReference type="EMBL" id="GFK93572.1"/>
    </source>
</evidence>
<dbReference type="PANTHER" id="PTHR43155">
    <property type="entry name" value="CYCLIC DI-GMP PHOSPHODIESTERASE PA4108-RELATED"/>
    <property type="match status" value="1"/>
</dbReference>
<keyword evidence="3" id="KW-1185">Reference proteome</keyword>
<proteinExistence type="predicted"/>
<dbReference type="EMBL" id="BLTE01000005">
    <property type="protein sequence ID" value="GFK93572.1"/>
    <property type="molecule type" value="Genomic_DNA"/>
</dbReference>
<dbReference type="InterPro" id="IPR021812">
    <property type="entry name" value="DUF3391"/>
</dbReference>
<dbReference type="AlphaFoldDB" id="A0A6V8LLN3"/>
<sequence length="408" mass="44226">MLKKVRVFDLQIGMYVVDAGLSWMDHPYLYAEEGPVTSEEHIGRIRSEGFAEAFIETEKSRQGRQDVRVYDRAEVERALAEALLETAGSRSNKSVPLADELAAAHAAHAGSLTSLREAMDAVASGTSPDCQACQDASREVAQSVARNRDALVCLGMLSESGGYQVLHGVGVSVLAAAFGDYLGLDRRQVGELALAGLLHDVGKALTPRDVLEKQGRLSDEEYARVKRHPVESCSALSAASLPQHLLRAIAEHHERQDGSGYPRGIKGAQQSFFGRILAMVDVFAALTQDRPYRARILPDKALSVLFAMRGREFETSLLERFIKCLGVYPCGSLVRLTSGDHAVVSESNPHAPLRPKVTVVFDQDFKPIHPAVLDLSGKEGPAPAKPTEVAALVDHRPQGVNVRDHLAG</sequence>
<dbReference type="Pfam" id="PF13487">
    <property type="entry name" value="HD_5"/>
    <property type="match status" value="1"/>
</dbReference>
<dbReference type="CDD" id="cd00077">
    <property type="entry name" value="HDc"/>
    <property type="match status" value="1"/>
</dbReference>
<dbReference type="InterPro" id="IPR003607">
    <property type="entry name" value="HD/PDEase_dom"/>
</dbReference>
<dbReference type="SMART" id="SM00471">
    <property type="entry name" value="HDc"/>
    <property type="match status" value="1"/>
</dbReference>
<dbReference type="PANTHER" id="PTHR43155:SF2">
    <property type="entry name" value="CYCLIC DI-GMP PHOSPHODIESTERASE PA4108"/>
    <property type="match status" value="1"/>
</dbReference>
<name>A0A6V8LLN3_9BACT</name>
<evidence type="ECO:0000313" key="3">
    <source>
        <dbReference type="Proteomes" id="UP000494245"/>
    </source>
</evidence>
<reference evidence="2 3" key="1">
    <citation type="submission" date="2020-04" db="EMBL/GenBank/DDBJ databases">
        <authorList>
            <consortium name="Desulfovibrio sp. FSS-1 genome sequencing consortium"/>
            <person name="Shimoshige H."/>
            <person name="Kobayashi H."/>
            <person name="Maekawa T."/>
        </authorList>
    </citation>
    <scope>NUCLEOTIDE SEQUENCE [LARGE SCALE GENOMIC DNA]</scope>
    <source>
        <strain evidence="2 3">SIID29052-01</strain>
    </source>
</reference>
<gene>
    <name evidence="2" type="ORF">NNJEOMEG_01406</name>
</gene>
<dbReference type="PROSITE" id="PS51832">
    <property type="entry name" value="HD_GYP"/>
    <property type="match status" value="1"/>
</dbReference>
<dbReference type="RefSeq" id="WP_173082738.1">
    <property type="nucleotide sequence ID" value="NZ_BLTE01000005.1"/>
</dbReference>
<comment type="caution">
    <text evidence="2">The sequence shown here is derived from an EMBL/GenBank/DDBJ whole genome shotgun (WGS) entry which is preliminary data.</text>
</comment>